<gene>
    <name evidence="11" type="ORF">KGF56_004726</name>
</gene>
<feature type="transmembrane region" description="Helical" evidence="10">
    <location>
        <begin position="233"/>
        <end position="257"/>
    </location>
</feature>
<organism evidence="11 12">
    <name type="scientific">Candida oxycetoniae</name>
    <dbReference type="NCBI Taxonomy" id="497107"/>
    <lineage>
        <taxon>Eukaryota</taxon>
        <taxon>Fungi</taxon>
        <taxon>Dikarya</taxon>
        <taxon>Ascomycota</taxon>
        <taxon>Saccharomycotina</taxon>
        <taxon>Pichiomycetes</taxon>
        <taxon>Debaryomycetaceae</taxon>
        <taxon>Candida/Lodderomyces clade</taxon>
        <taxon>Candida</taxon>
    </lineage>
</organism>
<keyword evidence="5" id="KW-0256">Endoplasmic reticulum</keyword>
<evidence type="ECO:0000256" key="6">
    <source>
        <dbReference type="ARBA" id="ARBA00022892"/>
    </source>
</evidence>
<dbReference type="InterPro" id="IPR019150">
    <property type="entry name" value="Vesicle_transport_protein_Use1"/>
</dbReference>
<dbReference type="GO" id="GO:0005484">
    <property type="term" value="F:SNAP receptor activity"/>
    <property type="evidence" value="ECO:0007669"/>
    <property type="project" value="TreeGrafter"/>
</dbReference>
<dbReference type="GO" id="GO:0031201">
    <property type="term" value="C:SNARE complex"/>
    <property type="evidence" value="ECO:0007669"/>
    <property type="project" value="TreeGrafter"/>
</dbReference>
<comment type="subcellular location">
    <subcellularLocation>
        <location evidence="1">Endoplasmic reticulum membrane</location>
        <topology evidence="1">Single-pass type IV membrane protein</topology>
    </subcellularLocation>
</comment>
<protein>
    <submittedName>
        <fullName evidence="11">Uncharacterized protein</fullName>
    </submittedName>
</protein>
<dbReference type="Proteomes" id="UP001202479">
    <property type="component" value="Unassembled WGS sequence"/>
</dbReference>
<dbReference type="PANTHER" id="PTHR13050:SF7">
    <property type="entry name" value="VESICLE TRANSPORT PROTEIN USE1"/>
    <property type="match status" value="1"/>
</dbReference>
<sequence length="261" mass="29969">MVSILAIDSIVDNYESAIHQLKLPNLETLHLTGTIDTTTMSPYIAKYKLQLIQNSLINLLSTLNNSYKTNKSYNRIKAKLESVLIDQLDEKIYIVDQLIKMYDLKNTPIADPLEDHQSLGIPQQQPVIEEENLSELRERLLSTRKKDEKEEQDLDKLNTYHESIQDDILNELSQLTSSLKTSAMTFSSKILGSDLHILNETSENMIKNSNLFKVIDRNLNDYLENKTGNKISLWFLLKCVVIIACVFLIMIIFVAIVPRIR</sequence>
<keyword evidence="6" id="KW-0931">ER-Golgi transport</keyword>
<evidence type="ECO:0000256" key="7">
    <source>
        <dbReference type="ARBA" id="ARBA00022927"/>
    </source>
</evidence>
<dbReference type="PANTHER" id="PTHR13050">
    <property type="entry name" value="USE1-LIKE PROTEIN"/>
    <property type="match status" value="1"/>
</dbReference>
<evidence type="ECO:0000256" key="10">
    <source>
        <dbReference type="SAM" id="Phobius"/>
    </source>
</evidence>
<keyword evidence="8 10" id="KW-1133">Transmembrane helix</keyword>
<evidence type="ECO:0000256" key="1">
    <source>
        <dbReference type="ARBA" id="ARBA00004163"/>
    </source>
</evidence>
<comment type="caution">
    <text evidence="11">The sequence shown here is derived from an EMBL/GenBank/DDBJ whole genome shotgun (WGS) entry which is preliminary data.</text>
</comment>
<name>A0AAI9SSS9_9ASCO</name>
<dbReference type="GO" id="GO:0006890">
    <property type="term" value="P:retrograde vesicle-mediated transport, Golgi to endoplasmic reticulum"/>
    <property type="evidence" value="ECO:0007669"/>
    <property type="project" value="TreeGrafter"/>
</dbReference>
<reference evidence="11" key="1">
    <citation type="journal article" date="2022" name="DNA Res.">
        <title>Genome analysis of five recently described species of the CUG-Ser clade uncovers Candida theae as a new hybrid lineage with pathogenic potential in the Candida parapsilosis species complex.</title>
        <authorList>
            <person name="Mixao V."/>
            <person name="Del Olmo V."/>
            <person name="Hegedusova E."/>
            <person name="Saus E."/>
            <person name="Pryszcz L."/>
            <person name="Cillingova A."/>
            <person name="Nosek J."/>
            <person name="Gabaldon T."/>
        </authorList>
    </citation>
    <scope>NUCLEOTIDE SEQUENCE</scope>
    <source>
        <strain evidence="11">CBS 10844</strain>
    </source>
</reference>
<evidence type="ECO:0000256" key="8">
    <source>
        <dbReference type="ARBA" id="ARBA00022989"/>
    </source>
</evidence>
<comment type="similarity">
    <text evidence="2">Belongs to the USE1 family.</text>
</comment>
<keyword evidence="3" id="KW-0813">Transport</keyword>
<evidence type="ECO:0000256" key="4">
    <source>
        <dbReference type="ARBA" id="ARBA00022692"/>
    </source>
</evidence>
<dbReference type="AlphaFoldDB" id="A0AAI9SSS9"/>
<evidence type="ECO:0000313" key="12">
    <source>
        <dbReference type="Proteomes" id="UP001202479"/>
    </source>
</evidence>
<evidence type="ECO:0000313" key="11">
    <source>
        <dbReference type="EMBL" id="KAI3402485.2"/>
    </source>
</evidence>
<accession>A0AAI9SSS9</accession>
<evidence type="ECO:0000256" key="2">
    <source>
        <dbReference type="ARBA" id="ARBA00007891"/>
    </source>
</evidence>
<evidence type="ECO:0000256" key="3">
    <source>
        <dbReference type="ARBA" id="ARBA00022448"/>
    </source>
</evidence>
<proteinExistence type="inferred from homology"/>
<keyword evidence="7" id="KW-0653">Protein transport</keyword>
<dbReference type="Pfam" id="PF09753">
    <property type="entry name" value="Use1"/>
    <property type="match status" value="1"/>
</dbReference>
<keyword evidence="9 10" id="KW-0472">Membrane</keyword>
<dbReference type="GO" id="GO:0015031">
    <property type="term" value="P:protein transport"/>
    <property type="evidence" value="ECO:0007669"/>
    <property type="project" value="UniProtKB-KW"/>
</dbReference>
<dbReference type="GeneID" id="73382339"/>
<evidence type="ECO:0000256" key="5">
    <source>
        <dbReference type="ARBA" id="ARBA00022824"/>
    </source>
</evidence>
<dbReference type="EMBL" id="JAHUZD010000145">
    <property type="protein sequence ID" value="KAI3402485.2"/>
    <property type="molecule type" value="Genomic_DNA"/>
</dbReference>
<keyword evidence="4 10" id="KW-0812">Transmembrane</keyword>
<dbReference type="GO" id="GO:0005789">
    <property type="term" value="C:endoplasmic reticulum membrane"/>
    <property type="evidence" value="ECO:0007669"/>
    <property type="project" value="UniProtKB-SubCell"/>
</dbReference>
<dbReference type="RefSeq" id="XP_049178234.1">
    <property type="nucleotide sequence ID" value="XM_049326194.1"/>
</dbReference>
<evidence type="ECO:0000256" key="9">
    <source>
        <dbReference type="ARBA" id="ARBA00023136"/>
    </source>
</evidence>
<keyword evidence="12" id="KW-1185">Reference proteome</keyword>